<protein>
    <submittedName>
        <fullName evidence="1">Uncharacterized protein</fullName>
    </submittedName>
</protein>
<dbReference type="EMBL" id="CAUJNA010003350">
    <property type="protein sequence ID" value="CAJ1399813.1"/>
    <property type="molecule type" value="Genomic_DNA"/>
</dbReference>
<evidence type="ECO:0000313" key="1">
    <source>
        <dbReference type="EMBL" id="CAJ1399813.1"/>
    </source>
</evidence>
<organism evidence="1 2">
    <name type="scientific">Effrenium voratum</name>
    <dbReference type="NCBI Taxonomy" id="2562239"/>
    <lineage>
        <taxon>Eukaryota</taxon>
        <taxon>Sar</taxon>
        <taxon>Alveolata</taxon>
        <taxon>Dinophyceae</taxon>
        <taxon>Suessiales</taxon>
        <taxon>Symbiodiniaceae</taxon>
        <taxon>Effrenium</taxon>
    </lineage>
</organism>
<accession>A0AA36J548</accession>
<name>A0AA36J548_9DINO</name>
<evidence type="ECO:0000313" key="2">
    <source>
        <dbReference type="Proteomes" id="UP001178507"/>
    </source>
</evidence>
<dbReference type="Proteomes" id="UP001178507">
    <property type="component" value="Unassembled WGS sequence"/>
</dbReference>
<comment type="caution">
    <text evidence="1">The sequence shown here is derived from an EMBL/GenBank/DDBJ whole genome shotgun (WGS) entry which is preliminary data.</text>
</comment>
<proteinExistence type="predicted"/>
<gene>
    <name evidence="1" type="ORF">EVOR1521_LOCUS23284</name>
</gene>
<reference evidence="1" key="1">
    <citation type="submission" date="2023-08" db="EMBL/GenBank/DDBJ databases">
        <authorList>
            <person name="Chen Y."/>
            <person name="Shah S."/>
            <person name="Dougan E. K."/>
            <person name="Thang M."/>
            <person name="Chan C."/>
        </authorList>
    </citation>
    <scope>NUCLEOTIDE SEQUENCE</scope>
</reference>
<keyword evidence="2" id="KW-1185">Reference proteome</keyword>
<dbReference type="AlphaFoldDB" id="A0AA36J548"/>
<sequence>MLLGAALSAGFRASWELARTRFFYKGGTEEEFEANTPKLSMPLTLYVPMRDGDLNDAMVGLFSDWRDLTVPCSSSVSLLGFCLDLADTIRNRRWAMFDPAQNSRSILVNILPLDEQVRGEQQFLQTRAHEYGNRRQSRCDRRRSYKCPQGHRPMRLTLEQEAPDAWWISLDLNADCYPTAWCRSFAKNLKRILQDLRSRPQLPVLRAEWRLGPGAPKQSAED</sequence>